<evidence type="ECO:0000313" key="4">
    <source>
        <dbReference type="EMBL" id="MCF0040636.1"/>
    </source>
</evidence>
<dbReference type="InterPro" id="IPR045851">
    <property type="entry name" value="AMP-bd_C_sf"/>
</dbReference>
<proteinExistence type="inferred from homology"/>
<name>A0A9X1P8D0_9BACT</name>
<dbReference type="Proteomes" id="UP001139700">
    <property type="component" value="Unassembled WGS sequence"/>
</dbReference>
<sequence>MNNFPMPWNTSITAIKTQQRPEHPYFGKAYDFMQSWLNGQQTFTLQTSGSTGDPKPIEVQRRQLVSSAQMTGKALDLGKETRALVCLNVNYIAGLMMLVRGMELDWEMTIIEPSANPLLDVVENAVFDFAALVPLQLLAILANPNTEDQVSRLGKILLGGAPVTVSLQRKIEALNIPVFHSYGMTETVSHIALRRLNGENFSEDYHFLPNIDFGIDERGCLQISGPVTNGEIVQTNDLVEISGNTFKWIGRADNVINSGGVKIVLDKIDASVGEVFYDLKITNAFFNWSVPDEKLGQKLVLIIEGPASVLGADGIIPEIRKRLSAYETPKHVYFVQHFSKTTTDKVDKRRTVQQLLASQNG</sequence>
<dbReference type="AlphaFoldDB" id="A0A9X1P8D0"/>
<dbReference type="GO" id="GO:0031956">
    <property type="term" value="F:medium-chain fatty acid-CoA ligase activity"/>
    <property type="evidence" value="ECO:0007669"/>
    <property type="project" value="TreeGrafter"/>
</dbReference>
<dbReference type="PANTHER" id="PTHR43201:SF5">
    <property type="entry name" value="MEDIUM-CHAIN ACYL-COA LIGASE ACSF2, MITOCHONDRIAL"/>
    <property type="match status" value="1"/>
</dbReference>
<dbReference type="Pfam" id="PF00501">
    <property type="entry name" value="AMP-binding"/>
    <property type="match status" value="1"/>
</dbReference>
<protein>
    <submittedName>
        <fullName evidence="4">AMP-binding protein</fullName>
    </submittedName>
</protein>
<evidence type="ECO:0000256" key="1">
    <source>
        <dbReference type="ARBA" id="ARBA00006432"/>
    </source>
</evidence>
<dbReference type="InterPro" id="IPR042099">
    <property type="entry name" value="ANL_N_sf"/>
</dbReference>
<dbReference type="GO" id="GO:0006631">
    <property type="term" value="P:fatty acid metabolic process"/>
    <property type="evidence" value="ECO:0007669"/>
    <property type="project" value="TreeGrafter"/>
</dbReference>
<evidence type="ECO:0000259" key="3">
    <source>
        <dbReference type="Pfam" id="PF00501"/>
    </source>
</evidence>
<evidence type="ECO:0000256" key="2">
    <source>
        <dbReference type="ARBA" id="ARBA00022598"/>
    </source>
</evidence>
<dbReference type="SUPFAM" id="SSF56801">
    <property type="entry name" value="Acetyl-CoA synthetase-like"/>
    <property type="match status" value="1"/>
</dbReference>
<organism evidence="4 5">
    <name type="scientific">Dyadobacter fanqingshengii</name>
    <dbReference type="NCBI Taxonomy" id="2906443"/>
    <lineage>
        <taxon>Bacteria</taxon>
        <taxon>Pseudomonadati</taxon>
        <taxon>Bacteroidota</taxon>
        <taxon>Cytophagia</taxon>
        <taxon>Cytophagales</taxon>
        <taxon>Spirosomataceae</taxon>
        <taxon>Dyadobacter</taxon>
    </lineage>
</organism>
<reference evidence="4" key="1">
    <citation type="submission" date="2021-12" db="EMBL/GenBank/DDBJ databases">
        <title>Novel species in genus Dyadobacter.</title>
        <authorList>
            <person name="Ma C."/>
        </authorList>
    </citation>
    <scope>NUCLEOTIDE SEQUENCE</scope>
    <source>
        <strain evidence="4">CY399</strain>
    </source>
</reference>
<dbReference type="RefSeq" id="WP_234613127.1">
    <property type="nucleotide sequence ID" value="NZ_CP098806.1"/>
</dbReference>
<dbReference type="PANTHER" id="PTHR43201">
    <property type="entry name" value="ACYL-COA SYNTHETASE"/>
    <property type="match status" value="1"/>
</dbReference>
<comment type="similarity">
    <text evidence="1">Belongs to the ATP-dependent AMP-binding enzyme family.</text>
</comment>
<dbReference type="InterPro" id="IPR000873">
    <property type="entry name" value="AMP-dep_synth/lig_dom"/>
</dbReference>
<gene>
    <name evidence="4" type="ORF">LXM24_11105</name>
</gene>
<keyword evidence="2" id="KW-0436">Ligase</keyword>
<feature type="domain" description="AMP-dependent synthetase/ligase" evidence="3">
    <location>
        <begin position="47"/>
        <end position="195"/>
    </location>
</feature>
<dbReference type="EMBL" id="JAJTTA010000002">
    <property type="protein sequence ID" value="MCF0040636.1"/>
    <property type="molecule type" value="Genomic_DNA"/>
</dbReference>
<comment type="caution">
    <text evidence="4">The sequence shown here is derived from an EMBL/GenBank/DDBJ whole genome shotgun (WGS) entry which is preliminary data.</text>
</comment>
<dbReference type="Gene3D" id="3.40.50.12780">
    <property type="entry name" value="N-terminal domain of ligase-like"/>
    <property type="match status" value="1"/>
</dbReference>
<evidence type="ECO:0000313" key="5">
    <source>
        <dbReference type="Proteomes" id="UP001139700"/>
    </source>
</evidence>
<keyword evidence="5" id="KW-1185">Reference proteome</keyword>
<dbReference type="Gene3D" id="3.30.300.30">
    <property type="match status" value="1"/>
</dbReference>
<accession>A0A9X1P8D0</accession>